<evidence type="ECO:0000313" key="1">
    <source>
        <dbReference type="EMBL" id="VVD29227.1"/>
    </source>
</evidence>
<dbReference type="EMBL" id="LR699553">
    <property type="protein sequence ID" value="VVD29227.1"/>
    <property type="molecule type" value="Genomic_DNA"/>
</dbReference>
<dbReference type="SUPFAM" id="SSF52540">
    <property type="entry name" value="P-loop containing nucleoside triphosphate hydrolases"/>
    <property type="match status" value="1"/>
</dbReference>
<name>A0A5Q4ZDC0_9BURK</name>
<dbReference type="Gene3D" id="1.25.40.10">
    <property type="entry name" value="Tetratricopeptide repeat domain"/>
    <property type="match status" value="1"/>
</dbReference>
<reference evidence="1 2" key="1">
    <citation type="submission" date="2019-08" db="EMBL/GenBank/DDBJ databases">
        <authorList>
            <person name="Herpell B J."/>
        </authorList>
    </citation>
    <scope>NUCLEOTIDE SEQUENCE [LARGE SCALE GENOMIC DNA]</scope>
    <source>
        <strain evidence="2">Msb3</strain>
    </source>
</reference>
<sequence length="1370" mass="149670">MSAQRPPRPRSPLVGDPARQAIASLRGYDYQIWRSVEAWMRLAKGQTLYLECAEDFDLVDDRGAESTQVKNSAKDISLGSSDVREAIENFWLLRERNPDRSALSMRFLTRGGIRFEKSKPFGREKGIEVWRLAAAGDDAAAPAVGRFFKAPFKTPALNEFLATASAAELRDQLLAHIHWITDEPDTEAVRLSVERLAVQLGSVRNITATASVAAVDGLLARCRETAAQSSPHLRSLTIEDKLVAFEAKTSLSVPMTHVALARLGNSLYSTGGGAVTSGAITFDPANLGIGPPPLPASTLPRLPLVEAIAQSLRAGHTVLIVGSEGRGKTTLANLVSRALDGADFWLDLSSLELSSLSATLERLLVQIRGVATRQVIVLDDVPVANGMEQGFWTRLSAVIGECSARSHVLLLTAQGVHPEAVDPRVRTAAIALHDVPDLSREEIAEFVASLGCPEPLRSSWAATILAQTGGGHPKLVHLRGLELRDEGWPAPSAATLATPPRSVEEAKRYARQEAARTLPDQDRELLYALSLALVPLDREAVLAIGYELANLAAPGDALDRLAGRWIELQGSAGYRVTALLTAQAVSAWPKAKIEQAHACLFDTIIRRRAISVDQALPMFMHAFQSADDGRFAHCLTGLASEDGKSRDIVYERIAPILFIARGKAASALSRFSARSLVLLKLLQFRVAQQQDLNQLTEIAHEWSEEIARLPDGQMRDGSRLLKAFLVGSATEGFFPASMLIEALEELVRLEHMIPASARSQGLPVDLSVGGREGAGDMIAALFMFMQARCDSIDFQDELLSALENADPAARSRMLKAFDIPFVRQNHLFVDRPWLAEAKRETPRWDFAVATLRRMIELATAWNCAALGAPAARVLALIYDEHLDNHDEAIACLRDATARFGEAPLLIAQEGNALFQRKRYKDALELWKKSLWRSGSPIDDRVRDPYSLRKAGIAAGLIGDYESASDWFEETGDLAREKEMRATAGGAWFDAAYCAFKNGAWPRTVALAYAGLDAFRNDFDPSDEFALFATKKLGGHILFWMLAQLRTSFVEDPAQPVLGQCSNPDRDKGIAELPSNSFDLSGAMLAEIASLLGVSSAETIALRAHIQETKIPAASYQYWSFRCNEAVESGQFEELAEMLMGLHRAHWASLAQRQSGASPLAAYTAPIEELDRTATLSAEAAFVAALWLRDLDGGSPQSLAARWAEKFSQSPDGKHLEAEAERALLAFSVDWQSARAVFFDRNAEFLARLGAVCRLLVGSSRDPALTARCQSVALLWLLQSAGRLTFDGMLAPIARHFAKMWRQHLSTPALLISPRIALPLLRDVTESKPNAPEQIMKLFDAAEIATGVAANGELRNELRKAMRAHAARIPW</sequence>
<dbReference type="KEGG" id="pdio:PDMSB3_2771"/>
<keyword evidence="2" id="KW-1185">Reference proteome</keyword>
<accession>A0A5Q4ZDC0</accession>
<dbReference type="InterPro" id="IPR027417">
    <property type="entry name" value="P-loop_NTPase"/>
</dbReference>
<dbReference type="SUPFAM" id="SSF48452">
    <property type="entry name" value="TPR-like"/>
    <property type="match status" value="1"/>
</dbReference>
<dbReference type="Proteomes" id="UP000325811">
    <property type="component" value="Chromosome I"/>
</dbReference>
<protein>
    <submittedName>
        <fullName evidence="1">Uncharacterized protein</fullName>
    </submittedName>
</protein>
<proteinExistence type="predicted"/>
<organism evidence="1 2">
    <name type="scientific">Paraburkholderia dioscoreae</name>
    <dbReference type="NCBI Taxonomy" id="2604047"/>
    <lineage>
        <taxon>Bacteria</taxon>
        <taxon>Pseudomonadati</taxon>
        <taxon>Pseudomonadota</taxon>
        <taxon>Betaproteobacteria</taxon>
        <taxon>Burkholderiales</taxon>
        <taxon>Burkholderiaceae</taxon>
        <taxon>Paraburkholderia</taxon>
    </lineage>
</organism>
<evidence type="ECO:0000313" key="2">
    <source>
        <dbReference type="Proteomes" id="UP000325811"/>
    </source>
</evidence>
<dbReference type="Gene3D" id="3.40.50.300">
    <property type="entry name" value="P-loop containing nucleotide triphosphate hydrolases"/>
    <property type="match status" value="1"/>
</dbReference>
<dbReference type="InterPro" id="IPR011990">
    <property type="entry name" value="TPR-like_helical_dom_sf"/>
</dbReference>
<gene>
    <name evidence="1" type="ORF">PDMSB3_2771</name>
</gene>